<accession>A0A4Q9NHJ2</accession>
<dbReference type="SUPFAM" id="SSF53474">
    <property type="entry name" value="alpha/beta-Hydrolases"/>
    <property type="match status" value="1"/>
</dbReference>
<sequence length="68" mass="7652">DKLPMFIRAIDVEGFGVLSIRYVYQRSEAVDAIHLLFLHGSFLESRKLLPLLTANHPRIHVVAISLPG</sequence>
<keyword evidence="2" id="KW-1185">Reference proteome</keyword>
<dbReference type="InterPro" id="IPR029058">
    <property type="entry name" value="AB_hydrolase_fold"/>
</dbReference>
<organism evidence="1 2">
    <name type="scientific">Dichomitus squalens</name>
    <dbReference type="NCBI Taxonomy" id="114155"/>
    <lineage>
        <taxon>Eukaryota</taxon>
        <taxon>Fungi</taxon>
        <taxon>Dikarya</taxon>
        <taxon>Basidiomycota</taxon>
        <taxon>Agaricomycotina</taxon>
        <taxon>Agaricomycetes</taxon>
        <taxon>Polyporales</taxon>
        <taxon>Polyporaceae</taxon>
        <taxon>Dichomitus</taxon>
    </lineage>
</organism>
<dbReference type="AlphaFoldDB" id="A0A4Q9NHJ2"/>
<evidence type="ECO:0000313" key="2">
    <source>
        <dbReference type="Proteomes" id="UP000292082"/>
    </source>
</evidence>
<name>A0A4Q9NHJ2_9APHY</name>
<gene>
    <name evidence="1" type="ORF">BD310DRAFT_821790</name>
</gene>
<dbReference type="Gene3D" id="3.40.50.1820">
    <property type="entry name" value="alpha/beta hydrolase"/>
    <property type="match status" value="1"/>
</dbReference>
<evidence type="ECO:0000313" key="1">
    <source>
        <dbReference type="EMBL" id="TBU57386.1"/>
    </source>
</evidence>
<protein>
    <submittedName>
        <fullName evidence="1">Uncharacterized protein</fullName>
    </submittedName>
</protein>
<proteinExistence type="predicted"/>
<reference evidence="1 2" key="1">
    <citation type="submission" date="2019-01" db="EMBL/GenBank/DDBJ databases">
        <title>Draft genome sequences of three monokaryotic isolates of the white-rot basidiomycete fungus Dichomitus squalens.</title>
        <authorList>
            <consortium name="DOE Joint Genome Institute"/>
            <person name="Lopez S.C."/>
            <person name="Andreopoulos B."/>
            <person name="Pangilinan J."/>
            <person name="Lipzen A."/>
            <person name="Riley R."/>
            <person name="Ahrendt S."/>
            <person name="Ng V."/>
            <person name="Barry K."/>
            <person name="Daum C."/>
            <person name="Grigoriev I.V."/>
            <person name="Hilden K.S."/>
            <person name="Makela M.R."/>
            <person name="de Vries R.P."/>
        </authorList>
    </citation>
    <scope>NUCLEOTIDE SEQUENCE [LARGE SCALE GENOMIC DNA]</scope>
    <source>
        <strain evidence="1 2">CBS 464.89</strain>
    </source>
</reference>
<feature type="non-terminal residue" evidence="1">
    <location>
        <position position="1"/>
    </location>
</feature>
<dbReference type="EMBL" id="ML145138">
    <property type="protein sequence ID" value="TBU57386.1"/>
    <property type="molecule type" value="Genomic_DNA"/>
</dbReference>
<dbReference type="Proteomes" id="UP000292082">
    <property type="component" value="Unassembled WGS sequence"/>
</dbReference>